<dbReference type="NCBIfam" id="TIGR01494">
    <property type="entry name" value="ATPase_P-type"/>
    <property type="match status" value="2"/>
</dbReference>
<reference evidence="12" key="1">
    <citation type="journal article" date="2021" name="Microb. Physiol.">
        <title>Proteogenomic Insights into the Physiology of Marine, Sulfate-Reducing, Filamentous Desulfonema limicola and Desulfonema magnum.</title>
        <authorList>
            <person name="Schnaars V."/>
            <person name="Wohlbrand L."/>
            <person name="Scheve S."/>
            <person name="Hinrichs C."/>
            <person name="Reinhardt R."/>
            <person name="Rabus R."/>
        </authorList>
    </citation>
    <scope>NUCLEOTIDE SEQUENCE</scope>
    <source>
        <strain evidence="12">5ac10</strain>
    </source>
</reference>
<feature type="transmembrane region" description="Helical" evidence="8">
    <location>
        <begin position="72"/>
        <end position="88"/>
    </location>
</feature>
<dbReference type="RefSeq" id="WP_207690041.1">
    <property type="nucleotide sequence ID" value="NZ_CP061799.1"/>
</dbReference>
<dbReference type="SFLD" id="SFLDG00002">
    <property type="entry name" value="C1.7:_P-type_atpase_like"/>
    <property type="match status" value="1"/>
</dbReference>
<keyword evidence="3" id="KW-0547">Nucleotide-binding</keyword>
<protein>
    <submittedName>
        <fullName evidence="12">Calcium-translocating P-type ATPase, PMCA</fullName>
    </submittedName>
</protein>
<dbReference type="InterPro" id="IPR006068">
    <property type="entry name" value="ATPase_P-typ_cation-transptr_C"/>
</dbReference>
<dbReference type="InterPro" id="IPR023214">
    <property type="entry name" value="HAD_sf"/>
</dbReference>
<dbReference type="SFLD" id="SFLDF00027">
    <property type="entry name" value="p-type_atpase"/>
    <property type="match status" value="1"/>
</dbReference>
<feature type="transmembrane region" description="Helical" evidence="8">
    <location>
        <begin position="717"/>
        <end position="741"/>
    </location>
</feature>
<proteinExistence type="predicted"/>
<keyword evidence="5" id="KW-1278">Translocase</keyword>
<name>A0A975B3K3_9BACT</name>
<evidence type="ECO:0000256" key="7">
    <source>
        <dbReference type="ARBA" id="ARBA00023136"/>
    </source>
</evidence>
<feature type="transmembrane region" description="Helical" evidence="8">
    <location>
        <begin position="823"/>
        <end position="841"/>
    </location>
</feature>
<dbReference type="GO" id="GO:0005524">
    <property type="term" value="F:ATP binding"/>
    <property type="evidence" value="ECO:0007669"/>
    <property type="project" value="UniProtKB-KW"/>
</dbReference>
<evidence type="ECO:0000256" key="3">
    <source>
        <dbReference type="ARBA" id="ARBA00022741"/>
    </source>
</evidence>
<dbReference type="Gene3D" id="2.70.150.10">
    <property type="entry name" value="Calcium-transporting ATPase, cytoplasmic transduction domain A"/>
    <property type="match status" value="1"/>
</dbReference>
<dbReference type="Pfam" id="PF00690">
    <property type="entry name" value="Cation_ATPase_N"/>
    <property type="match status" value="1"/>
</dbReference>
<evidence type="ECO:0000313" key="13">
    <source>
        <dbReference type="Proteomes" id="UP000663720"/>
    </source>
</evidence>
<keyword evidence="7 8" id="KW-0472">Membrane</keyword>
<gene>
    <name evidence="12" type="ORF">dnl_03590</name>
</gene>
<feature type="transmembrane region" description="Helical" evidence="8">
    <location>
        <begin position="753"/>
        <end position="771"/>
    </location>
</feature>
<evidence type="ECO:0000256" key="4">
    <source>
        <dbReference type="ARBA" id="ARBA00022840"/>
    </source>
</evidence>
<feature type="transmembrane region" description="Helical" evidence="8">
    <location>
        <begin position="649"/>
        <end position="670"/>
    </location>
</feature>
<comment type="subcellular location">
    <subcellularLocation>
        <location evidence="1">Membrane</location>
        <topology evidence="1">Multi-pass membrane protein</topology>
    </subcellularLocation>
</comment>
<evidence type="ECO:0000256" key="1">
    <source>
        <dbReference type="ARBA" id="ARBA00004141"/>
    </source>
</evidence>
<dbReference type="Gene3D" id="3.40.1110.10">
    <property type="entry name" value="Calcium-transporting ATPase, cytoplasmic domain N"/>
    <property type="match status" value="2"/>
</dbReference>
<dbReference type="InterPro" id="IPR023299">
    <property type="entry name" value="ATPase_P-typ_cyto_dom_N"/>
</dbReference>
<keyword evidence="13" id="KW-1185">Reference proteome</keyword>
<dbReference type="EMBL" id="CP061799">
    <property type="protein sequence ID" value="QTA78144.1"/>
    <property type="molecule type" value="Genomic_DNA"/>
</dbReference>
<keyword evidence="2 8" id="KW-0812">Transmembrane</keyword>
<dbReference type="KEGG" id="dli:dnl_03590"/>
<feature type="domain" description="Cation-transporting P-type ATPase C-terminal" evidence="10">
    <location>
        <begin position="673"/>
        <end position="844"/>
    </location>
</feature>
<keyword evidence="4" id="KW-0067">ATP-binding</keyword>
<dbReference type="SUPFAM" id="SSF81653">
    <property type="entry name" value="Calcium ATPase, transduction domain A"/>
    <property type="match status" value="1"/>
</dbReference>
<feature type="transmembrane region" description="Helical" evidence="8">
    <location>
        <begin position="791"/>
        <end position="811"/>
    </location>
</feature>
<keyword evidence="6 8" id="KW-1133">Transmembrane helix</keyword>
<feature type="domain" description="Cation-transporting P-type ATPase N-terminal" evidence="11">
    <location>
        <begin position="5"/>
        <end position="62"/>
    </location>
</feature>
<sequence length="855" mass="94667">MNHTDQFDTENIKGLSNLDAEKRLDKQGYNEIPCTEKKGIIQIGLEVIREPMFLLLLACGVLYLFSGEIQEALMLLGFVFVVMGITFYQEQKTEQALEALRDLSAPWALVIREGRKLRIPGRELVKDDILILSEGNRVPADAAAISCTSFSVDESLLTGESVPVRKTAAGRETSADTSPGGDDLPFVYSGTLVVQGHGIFKVTATGLDTEIGSIGRSLNILEPEDTPLQKQTARMVRILALMGLILCIIVVVVFGITRGSWTGGFLAGLSLAMAMLPEEFPVVLTIFMALGAWRISQHRVLTRRIPAIETLGSATVLCVDKTGTLTMNRMKIVELYAKGEFLHPEHQTKFLPEKFHELIEFSILASQADPFDPMEKAIKELGDKALAHTEHIHKDWKMLKEYPLSRELLAMSRVWQSSDGNDFIIAAKGAPEAIADLCHLSDDKTRELSEKIDMMSRKGQRVIGVARAVFNKSELPGQQHAFLFKFTGLLGLEDPVRSGVNDAIYECYEADIRTIMITGDYPETAKNIACQLGLKYHENCITGTQLAKMKDQELAKRIKKVNIFARMVPAQKLRLVKALKENGEIVAMTGDGVNDAPALKAAHIGIAMGKRGTDVARESASLVLLDDDFGSIVKTIKMGRRIFDNLQKAMIYIVAVHIPIAGMSLIPVLLHWPLALLPVHIVFLELIIDPACSVVFETEAAEKDCMKRPPRNIKEPLFGKKAVMTSLVQGIVILGAVAGIYHQAIISHEDNTARTLAFMTLVISNLALIFINRSDTSSILSTLKIANPALWWISTGTIIMLVLVMSLPFFHKLFQFCYVHPEDIIYCLMAVVLCIIILEGFKKIIHGFKKYLFNV</sequence>
<dbReference type="InterPro" id="IPR023298">
    <property type="entry name" value="ATPase_P-typ_TM_dom_sf"/>
</dbReference>
<dbReference type="SUPFAM" id="SSF81660">
    <property type="entry name" value="Metal cation-transporting ATPase, ATP-binding domain N"/>
    <property type="match status" value="1"/>
</dbReference>
<dbReference type="Pfam" id="PF00122">
    <property type="entry name" value="E1-E2_ATPase"/>
    <property type="match status" value="1"/>
</dbReference>
<evidence type="ECO:0000256" key="5">
    <source>
        <dbReference type="ARBA" id="ARBA00022967"/>
    </source>
</evidence>
<evidence type="ECO:0000256" key="8">
    <source>
        <dbReference type="SAM" id="Phobius"/>
    </source>
</evidence>
<dbReference type="Gene3D" id="3.40.50.1000">
    <property type="entry name" value="HAD superfamily/HAD-like"/>
    <property type="match status" value="2"/>
</dbReference>
<dbReference type="InterPro" id="IPR059000">
    <property type="entry name" value="ATPase_P-type_domA"/>
</dbReference>
<accession>A0A975B3K3</accession>
<feature type="domain" description="P-type ATPase A" evidence="9">
    <location>
        <begin position="103"/>
        <end position="218"/>
    </location>
</feature>
<dbReference type="Pfam" id="PF00702">
    <property type="entry name" value="Hydrolase"/>
    <property type="match status" value="1"/>
</dbReference>
<dbReference type="Gene3D" id="1.20.1110.10">
    <property type="entry name" value="Calcium-transporting ATPase, transmembrane domain"/>
    <property type="match status" value="2"/>
</dbReference>
<dbReference type="GO" id="GO:0016887">
    <property type="term" value="F:ATP hydrolysis activity"/>
    <property type="evidence" value="ECO:0007669"/>
    <property type="project" value="InterPro"/>
</dbReference>
<evidence type="ECO:0000259" key="9">
    <source>
        <dbReference type="Pfam" id="PF00122"/>
    </source>
</evidence>
<organism evidence="12 13">
    <name type="scientific">Desulfonema limicola</name>
    <dbReference type="NCBI Taxonomy" id="45656"/>
    <lineage>
        <taxon>Bacteria</taxon>
        <taxon>Pseudomonadati</taxon>
        <taxon>Thermodesulfobacteriota</taxon>
        <taxon>Desulfobacteria</taxon>
        <taxon>Desulfobacterales</taxon>
        <taxon>Desulfococcaceae</taxon>
        <taxon>Desulfonema</taxon>
    </lineage>
</organism>
<feature type="transmembrane region" description="Helical" evidence="8">
    <location>
        <begin position="238"/>
        <end position="257"/>
    </location>
</feature>
<dbReference type="InterPro" id="IPR044492">
    <property type="entry name" value="P_typ_ATPase_HD_dom"/>
</dbReference>
<dbReference type="Pfam" id="PF00689">
    <property type="entry name" value="Cation_ATPase_C"/>
    <property type="match status" value="1"/>
</dbReference>
<dbReference type="SFLD" id="SFLDS00003">
    <property type="entry name" value="Haloacid_Dehalogenase"/>
    <property type="match status" value="1"/>
</dbReference>
<dbReference type="PROSITE" id="PS00154">
    <property type="entry name" value="ATPASE_E1_E2"/>
    <property type="match status" value="1"/>
</dbReference>
<evidence type="ECO:0000259" key="10">
    <source>
        <dbReference type="Pfam" id="PF00689"/>
    </source>
</evidence>
<dbReference type="AlphaFoldDB" id="A0A975B3K3"/>
<dbReference type="InterPro" id="IPR001757">
    <property type="entry name" value="P_typ_ATPase"/>
</dbReference>
<evidence type="ECO:0000259" key="11">
    <source>
        <dbReference type="Pfam" id="PF00690"/>
    </source>
</evidence>
<evidence type="ECO:0000256" key="6">
    <source>
        <dbReference type="ARBA" id="ARBA00022989"/>
    </source>
</evidence>
<dbReference type="InterPro" id="IPR008250">
    <property type="entry name" value="ATPase_P-typ_transduc_dom_A_sf"/>
</dbReference>
<dbReference type="SUPFAM" id="SSF56784">
    <property type="entry name" value="HAD-like"/>
    <property type="match status" value="1"/>
</dbReference>
<dbReference type="PANTHER" id="PTHR42861">
    <property type="entry name" value="CALCIUM-TRANSPORTING ATPASE"/>
    <property type="match status" value="1"/>
</dbReference>
<dbReference type="PRINTS" id="PR00119">
    <property type="entry name" value="CATATPASE"/>
</dbReference>
<evidence type="ECO:0000313" key="12">
    <source>
        <dbReference type="EMBL" id="QTA78144.1"/>
    </source>
</evidence>
<dbReference type="Proteomes" id="UP000663720">
    <property type="component" value="Chromosome"/>
</dbReference>
<feature type="transmembrane region" description="Helical" evidence="8">
    <location>
        <begin position="47"/>
        <end position="66"/>
    </location>
</feature>
<evidence type="ECO:0000256" key="2">
    <source>
        <dbReference type="ARBA" id="ARBA00022692"/>
    </source>
</evidence>
<dbReference type="InterPro" id="IPR004014">
    <property type="entry name" value="ATPase_P-typ_cation-transptr_N"/>
</dbReference>
<dbReference type="InterPro" id="IPR018303">
    <property type="entry name" value="ATPase_P-typ_P_site"/>
</dbReference>
<dbReference type="SUPFAM" id="SSF81665">
    <property type="entry name" value="Calcium ATPase, transmembrane domain M"/>
    <property type="match status" value="1"/>
</dbReference>
<dbReference type="PRINTS" id="PR00120">
    <property type="entry name" value="HATPASE"/>
</dbReference>
<feature type="transmembrane region" description="Helical" evidence="8">
    <location>
        <begin position="269"/>
        <end position="293"/>
    </location>
</feature>
<dbReference type="InterPro" id="IPR036412">
    <property type="entry name" value="HAD-like_sf"/>
</dbReference>
<dbReference type="GO" id="GO:0016020">
    <property type="term" value="C:membrane"/>
    <property type="evidence" value="ECO:0007669"/>
    <property type="project" value="UniProtKB-SubCell"/>
</dbReference>